<evidence type="ECO:0000313" key="2">
    <source>
        <dbReference type="Proteomes" id="UP000831701"/>
    </source>
</evidence>
<protein>
    <submittedName>
        <fullName evidence="1">Uncharacterized protein</fullName>
    </submittedName>
</protein>
<sequence length="536" mass="59899">MKHCVLLSLLLALVCVHVHSAPVEQVAMEQGSCEDASAIGAAGLALTKINQDRQEGYIFSLHRLSNVHVTKHGKTGLVFYLTLDVVETNCSVLSKKDWKTCEARPTHNTPVYGQCKAAIYINKVHRVVRLYKYNCAVRPVPAAKVNEICPDCPSLIALDNAEVQKTVSLSLEKFNKENNLPNRFALLKVTRAASWMAMSMHYNAEYAIQETTCPNSAEVVTADKCPLMDCEFAVSHNEFTRASVRASHSHSPTGDGETTVECEIYEPENAEREKKLHLLGGETDHSHTNTEAHRHDHDHEHGRAHAADPAHAQDHHRDHDHAHAADPTHTHDHVHDHTKSHIHHDKAQKPTDNRDHHHTHDHHAGSGHRHAHDHSHDHGHGHDHVHAHHAQAHNHTGDFPNHHHKYNHPPGMHTHEHDHELALDHKHKHGHLHEHEHHHHHHEHETTAHDHPEGIVRVLPAMDRPMTLPSFPDVPAAGPEVGVTLPLKPDPQIPGEREPTIEAFPTTVSAQCVPPAVGSTLVEKVFTEDPMFKPAA</sequence>
<accession>A0ACB8WKX4</accession>
<organism evidence="1 2">
    <name type="scientific">Scortum barcoo</name>
    <name type="common">barcoo grunter</name>
    <dbReference type="NCBI Taxonomy" id="214431"/>
    <lineage>
        <taxon>Eukaryota</taxon>
        <taxon>Metazoa</taxon>
        <taxon>Chordata</taxon>
        <taxon>Craniata</taxon>
        <taxon>Vertebrata</taxon>
        <taxon>Euteleostomi</taxon>
        <taxon>Actinopterygii</taxon>
        <taxon>Neopterygii</taxon>
        <taxon>Teleostei</taxon>
        <taxon>Neoteleostei</taxon>
        <taxon>Acanthomorphata</taxon>
        <taxon>Eupercaria</taxon>
        <taxon>Centrarchiformes</taxon>
        <taxon>Terapontoidei</taxon>
        <taxon>Terapontidae</taxon>
        <taxon>Scortum</taxon>
    </lineage>
</organism>
<dbReference type="Proteomes" id="UP000831701">
    <property type="component" value="Chromosome 8"/>
</dbReference>
<evidence type="ECO:0000313" key="1">
    <source>
        <dbReference type="EMBL" id="KAI3368471.1"/>
    </source>
</evidence>
<comment type="caution">
    <text evidence="1">The sequence shown here is derived from an EMBL/GenBank/DDBJ whole genome shotgun (WGS) entry which is preliminary data.</text>
</comment>
<gene>
    <name evidence="1" type="ORF">L3Q82_025482</name>
</gene>
<dbReference type="EMBL" id="CM041538">
    <property type="protein sequence ID" value="KAI3368471.1"/>
    <property type="molecule type" value="Genomic_DNA"/>
</dbReference>
<name>A0ACB8WKX4_9TELE</name>
<reference evidence="1" key="1">
    <citation type="submission" date="2022-04" db="EMBL/GenBank/DDBJ databases">
        <title>Jade perch genome.</title>
        <authorList>
            <person name="Chao B."/>
        </authorList>
    </citation>
    <scope>NUCLEOTIDE SEQUENCE</scope>
    <source>
        <strain evidence="1">CB-2022</strain>
    </source>
</reference>
<proteinExistence type="predicted"/>
<keyword evidence="2" id="KW-1185">Reference proteome</keyword>